<dbReference type="PaxDb" id="29760-VIT_04s0069g00510.t01"/>
<dbReference type="Proteomes" id="UP000009183">
    <property type="component" value="Chromosome 4"/>
</dbReference>
<organism evidence="1 2">
    <name type="scientific">Vitis vinifera</name>
    <name type="common">Grape</name>
    <dbReference type="NCBI Taxonomy" id="29760"/>
    <lineage>
        <taxon>Eukaryota</taxon>
        <taxon>Viridiplantae</taxon>
        <taxon>Streptophyta</taxon>
        <taxon>Embryophyta</taxon>
        <taxon>Tracheophyta</taxon>
        <taxon>Spermatophyta</taxon>
        <taxon>Magnoliopsida</taxon>
        <taxon>eudicotyledons</taxon>
        <taxon>Gunneridae</taxon>
        <taxon>Pentapetalae</taxon>
        <taxon>rosids</taxon>
        <taxon>Vitales</taxon>
        <taxon>Vitaceae</taxon>
        <taxon>Viteae</taxon>
        <taxon>Vitis</taxon>
    </lineage>
</organism>
<gene>
    <name evidence="1" type="ordered locus">VIT_04s0069g00510</name>
</gene>
<dbReference type="EMBL" id="FN595500">
    <property type="protein sequence ID" value="CCB48855.1"/>
    <property type="molecule type" value="Genomic_DNA"/>
</dbReference>
<proteinExistence type="predicted"/>
<dbReference type="InParanoid" id="F6H9G2"/>
<evidence type="ECO:0000313" key="1">
    <source>
        <dbReference type="EMBL" id="CCB48855.1"/>
    </source>
</evidence>
<reference evidence="2" key="1">
    <citation type="journal article" date="2007" name="Nature">
        <title>The grapevine genome sequence suggests ancestral hexaploidization in major angiosperm phyla.</title>
        <authorList>
            <consortium name="The French-Italian Public Consortium for Grapevine Genome Characterization."/>
            <person name="Jaillon O."/>
            <person name="Aury J.-M."/>
            <person name="Noel B."/>
            <person name="Policriti A."/>
            <person name="Clepet C."/>
            <person name="Casagrande A."/>
            <person name="Choisne N."/>
            <person name="Aubourg S."/>
            <person name="Vitulo N."/>
            <person name="Jubin C."/>
            <person name="Vezzi A."/>
            <person name="Legeai F."/>
            <person name="Hugueney P."/>
            <person name="Dasilva C."/>
            <person name="Horner D."/>
            <person name="Mica E."/>
            <person name="Jublot D."/>
            <person name="Poulain J."/>
            <person name="Bruyere C."/>
            <person name="Billault A."/>
            <person name="Segurens B."/>
            <person name="Gouyvenoux M."/>
            <person name="Ugarte E."/>
            <person name="Cattonaro F."/>
            <person name="Anthouard V."/>
            <person name="Vico V."/>
            <person name="Del Fabbro C."/>
            <person name="Alaux M."/>
            <person name="Di Gaspero G."/>
            <person name="Dumas V."/>
            <person name="Felice N."/>
            <person name="Paillard S."/>
            <person name="Juman I."/>
            <person name="Moroldo M."/>
            <person name="Scalabrin S."/>
            <person name="Canaguier A."/>
            <person name="Le Clainche I."/>
            <person name="Malacrida G."/>
            <person name="Durand E."/>
            <person name="Pesole G."/>
            <person name="Laucou V."/>
            <person name="Chatelet P."/>
            <person name="Merdinoglu D."/>
            <person name="Delledonne M."/>
            <person name="Pezzotti M."/>
            <person name="Lecharny A."/>
            <person name="Scarpelli C."/>
            <person name="Artiguenave F."/>
            <person name="Pe M.E."/>
            <person name="Valle G."/>
            <person name="Morgante M."/>
            <person name="Caboche M."/>
            <person name="Adam-Blondon A.-F."/>
            <person name="Weissenbach J."/>
            <person name="Quetier F."/>
            <person name="Wincker P."/>
        </authorList>
    </citation>
    <scope>NUCLEOTIDE SEQUENCE [LARGE SCALE GENOMIC DNA]</scope>
    <source>
        <strain evidence="2">cv. Pinot noir / PN40024</strain>
    </source>
</reference>
<protein>
    <submittedName>
        <fullName evidence="1">Uncharacterized protein</fullName>
    </submittedName>
</protein>
<sequence>MFLQGNLPLEFKEACIAGLFRGKAQKSRKGAIASEVLPGERCAGRGDNSGNYSFIHAKSIFSFQGPCLSRLMNSLEKRLLRDDEEDEEKLDESRWSSNSDALCIMIADHAYMGAFLSLSLLQIKMDELKE</sequence>
<dbReference type="AlphaFoldDB" id="F6H9G2"/>
<dbReference type="HOGENOM" id="CLU_1941924_0_0_1"/>
<accession>F6H9G2</accession>
<evidence type="ECO:0000313" key="2">
    <source>
        <dbReference type="Proteomes" id="UP000009183"/>
    </source>
</evidence>
<keyword evidence="2" id="KW-1185">Reference proteome</keyword>
<dbReference type="STRING" id="29760.F6H9G2"/>
<dbReference type="eggNOG" id="KOG1788">
    <property type="taxonomic scope" value="Eukaryota"/>
</dbReference>
<name>F6H9G2_VITVI</name>